<dbReference type="Gene3D" id="3.40.640.10">
    <property type="entry name" value="Type I PLP-dependent aspartate aminotransferase-like (Major domain)"/>
    <property type="match status" value="1"/>
</dbReference>
<organism evidence="18">
    <name type="scientific">Trichuris suis</name>
    <name type="common">pig whipworm</name>
    <dbReference type="NCBI Taxonomy" id="68888"/>
    <lineage>
        <taxon>Eukaryota</taxon>
        <taxon>Metazoa</taxon>
        <taxon>Ecdysozoa</taxon>
        <taxon>Nematoda</taxon>
        <taxon>Enoplea</taxon>
        <taxon>Dorylaimia</taxon>
        <taxon>Trichinellida</taxon>
        <taxon>Trichuridae</taxon>
        <taxon>Trichuris</taxon>
    </lineage>
</organism>
<dbReference type="InterPro" id="IPR015421">
    <property type="entry name" value="PyrdxlP-dep_Trfase_major"/>
</dbReference>
<evidence type="ECO:0000256" key="2">
    <source>
        <dbReference type="ARBA" id="ARBA00002552"/>
    </source>
</evidence>
<dbReference type="AlphaFoldDB" id="A0A085NQ86"/>
<dbReference type="InterPro" id="IPR015424">
    <property type="entry name" value="PyrdxlP-dep_Trfase"/>
</dbReference>
<evidence type="ECO:0000256" key="16">
    <source>
        <dbReference type="ARBA" id="ARBA00032693"/>
    </source>
</evidence>
<comment type="similarity">
    <text evidence="4">Belongs to the SepSecS family.</text>
</comment>
<name>A0A085NQ86_9BILA</name>
<evidence type="ECO:0000256" key="1">
    <source>
        <dbReference type="ARBA" id="ARBA00001933"/>
    </source>
</evidence>
<dbReference type="InterPro" id="IPR029204">
    <property type="entry name" value="CNRIP1"/>
</dbReference>
<dbReference type="Pfam" id="PF15043">
    <property type="entry name" value="CNRIP1"/>
    <property type="match status" value="1"/>
</dbReference>
<dbReference type="SUPFAM" id="SSF53383">
    <property type="entry name" value="PLP-dependent transferases"/>
    <property type="match status" value="1"/>
</dbReference>
<dbReference type="InterPro" id="IPR008829">
    <property type="entry name" value="SepSecS/SepCysS"/>
</dbReference>
<dbReference type="Pfam" id="PF05889">
    <property type="entry name" value="SepSecS"/>
    <property type="match status" value="1"/>
</dbReference>
<dbReference type="GO" id="GO:0001717">
    <property type="term" value="P:conversion of seryl-tRNAsec to selenocys-tRNAsec"/>
    <property type="evidence" value="ECO:0007669"/>
    <property type="project" value="InterPro"/>
</dbReference>
<keyword evidence="8" id="KW-0808">Transferase</keyword>
<dbReference type="InterPro" id="IPR019872">
    <property type="entry name" value="Sec-tRNA_Se_transferase"/>
</dbReference>
<dbReference type="NCBIfam" id="TIGR03531">
    <property type="entry name" value="selenium_SpcS"/>
    <property type="match status" value="1"/>
</dbReference>
<gene>
    <name evidence="18" type="ORF">M514_05345</name>
</gene>
<evidence type="ECO:0000256" key="15">
    <source>
        <dbReference type="ARBA" id="ARBA00032048"/>
    </source>
</evidence>
<protein>
    <recommendedName>
        <fullName evidence="6">O-phosphoseryl-tRNA(Sec) selenium transferase</fullName>
        <ecNumber evidence="5">2.9.1.2</ecNumber>
    </recommendedName>
    <alternativeName>
        <fullName evidence="14">Selenocysteine synthase</fullName>
    </alternativeName>
    <alternativeName>
        <fullName evidence="15">Selenocysteinyl-tRNA(Sec) synthase</fullName>
    </alternativeName>
    <alternativeName>
        <fullName evidence="16">Sep-tRNA:Sec-tRNA synthase</fullName>
    </alternativeName>
</protein>
<dbReference type="PANTHER" id="PTHR12944">
    <property type="entry name" value="SOLUBLE LIVER ANTIGEN/LIVER PANCREAS ANTIGEN"/>
    <property type="match status" value="1"/>
</dbReference>
<evidence type="ECO:0000256" key="17">
    <source>
        <dbReference type="ARBA" id="ARBA00048808"/>
    </source>
</evidence>
<keyword evidence="9" id="KW-0694">RNA-binding</keyword>
<evidence type="ECO:0000256" key="6">
    <source>
        <dbReference type="ARBA" id="ARBA00021963"/>
    </source>
</evidence>
<dbReference type="PANTHER" id="PTHR12944:SF2">
    <property type="entry name" value="O-PHOSPHOSERYL-TRNA(SEC) SELENIUM TRANSFERASE"/>
    <property type="match status" value="1"/>
</dbReference>
<keyword evidence="11" id="KW-0648">Protein biosynthesis</keyword>
<evidence type="ECO:0000256" key="8">
    <source>
        <dbReference type="ARBA" id="ARBA00022679"/>
    </source>
</evidence>
<keyword evidence="7" id="KW-0820">tRNA-binding</keyword>
<evidence type="ECO:0000256" key="9">
    <source>
        <dbReference type="ARBA" id="ARBA00022884"/>
    </source>
</evidence>
<comment type="catalytic activity">
    <reaction evidence="17">
        <text>O-phospho-L-seryl-tRNA(Sec) + selenophosphate + H2O = L-selenocysteinyl-tRNA(Sec) + 2 phosphate</text>
        <dbReference type="Rhea" id="RHEA:25041"/>
        <dbReference type="Rhea" id="RHEA-COMP:9743"/>
        <dbReference type="Rhea" id="RHEA-COMP:9947"/>
        <dbReference type="ChEBI" id="CHEBI:15377"/>
        <dbReference type="ChEBI" id="CHEBI:16144"/>
        <dbReference type="ChEBI" id="CHEBI:43474"/>
        <dbReference type="ChEBI" id="CHEBI:78551"/>
        <dbReference type="ChEBI" id="CHEBI:78573"/>
        <dbReference type="EC" id="2.9.1.2"/>
    </reaction>
</comment>
<evidence type="ECO:0000256" key="5">
    <source>
        <dbReference type="ARBA" id="ARBA00012464"/>
    </source>
</evidence>
<evidence type="ECO:0000256" key="4">
    <source>
        <dbReference type="ARBA" id="ARBA00007037"/>
    </source>
</evidence>
<dbReference type="EMBL" id="KL367481">
    <property type="protein sequence ID" value="KFD71632.1"/>
    <property type="molecule type" value="Genomic_DNA"/>
</dbReference>
<keyword evidence="10" id="KW-0663">Pyridoxal phosphate</keyword>
<evidence type="ECO:0000256" key="7">
    <source>
        <dbReference type="ARBA" id="ARBA00022555"/>
    </source>
</evidence>
<evidence type="ECO:0000256" key="13">
    <source>
        <dbReference type="ARBA" id="ARBA00026053"/>
    </source>
</evidence>
<dbReference type="UniPathway" id="UPA00906">
    <property type="reaction ID" value="UER00898"/>
</dbReference>
<comment type="function">
    <text evidence="2">Converts O-phosphoseryl-tRNA(Sec) to selenocysteinyl-tRNA(Sec) required for selenoprotein biosynthesis.</text>
</comment>
<evidence type="ECO:0000256" key="14">
    <source>
        <dbReference type="ARBA" id="ARBA00030669"/>
    </source>
</evidence>
<dbReference type="GO" id="GO:0000049">
    <property type="term" value="F:tRNA binding"/>
    <property type="evidence" value="ECO:0007669"/>
    <property type="project" value="UniProtKB-KW"/>
</dbReference>
<evidence type="ECO:0000256" key="3">
    <source>
        <dbReference type="ARBA" id="ARBA00004822"/>
    </source>
</evidence>
<sequence length="589" mass="64631">METEFWTALTDLLGKSYSERAHDSSRCREKKILQLLRHVKRIATTSLQKAQVLLLQKKIPDEPWDDVTIEYFFGKLSAMDSNNFVGNMGVGEREGRVYSNLVAQRHYRLMHGIGRSGDIAEMQPKALGSSLINKLSNSLALHAIQLSGIRSCVGCRVFPVATGMALALCLTFLRKLRPSATRIVWSRIDQRTCVKCMTFTGLEVVVVEQKPSANGDQYLETDLAGIRTAISNSPQEVLCVISTTSCFAPRSPDRVVQIAQLCADFGVPHLINNAYGLQSEQICNDIEQASRKGRVDLFVQSCDKNFMVPVGGAIVGAFSADVIDGISRIYPGRASADPSIDLLITLLSMGTSGYLSLIKERTTKCYPALRDGIAKWASEMGETVLSSPANPISIAVSLRNLDALCNDRPSNVCALGSMLFSRNISGARVVPKEANAVIDGLTFQCWGSHTSSPTCSYLVVAAAIGMKQEDVPLFLNVLSDAYRKFRAKYGRPIQDFEVNGESMICEPNPDGSLLIRWSTAGFGKTKSRKRNAIRLTFRGAFGELNHNLQCKFYDSTDSHALWGDKFVSMKLECSTGEAGFASVVQEELK</sequence>
<proteinExistence type="inferred from homology"/>
<accession>A0A085NQ86</accession>
<dbReference type="GO" id="GO:0098621">
    <property type="term" value="F:O-phosphoseryl-tRNA(Sec) selenium transferase activity"/>
    <property type="evidence" value="ECO:0007669"/>
    <property type="project" value="UniProtKB-EC"/>
</dbReference>
<evidence type="ECO:0000256" key="11">
    <source>
        <dbReference type="ARBA" id="ARBA00022917"/>
    </source>
</evidence>
<comment type="pathway">
    <text evidence="3">Aminoacyl-tRNA biosynthesis; selenocysteinyl-tRNA(Sec) biosynthesis; selenocysteinyl-tRNA(Sec) from L-seryl-tRNA(Sec) (archaeal/eukaryal route): step 2/2.</text>
</comment>
<reference evidence="18" key="1">
    <citation type="journal article" date="2014" name="Nat. Genet.">
        <title>Genome and transcriptome of the porcine whipworm Trichuris suis.</title>
        <authorList>
            <person name="Jex A.R."/>
            <person name="Nejsum P."/>
            <person name="Schwarz E.M."/>
            <person name="Hu L."/>
            <person name="Young N.D."/>
            <person name="Hall R.S."/>
            <person name="Korhonen P.K."/>
            <person name="Liao S."/>
            <person name="Thamsborg S."/>
            <person name="Xia J."/>
            <person name="Xu P."/>
            <person name="Wang S."/>
            <person name="Scheerlinck J.P."/>
            <person name="Hofmann A."/>
            <person name="Sternberg P.W."/>
            <person name="Wang J."/>
            <person name="Gasser R.B."/>
        </authorList>
    </citation>
    <scope>NUCLEOTIDE SEQUENCE [LARGE SCALE GENOMIC DNA]</scope>
    <source>
        <strain evidence="18">DCEP-RM93F</strain>
    </source>
</reference>
<dbReference type="EC" id="2.9.1.2" evidence="5"/>
<evidence type="ECO:0000256" key="12">
    <source>
        <dbReference type="ARBA" id="ARBA00023266"/>
    </source>
</evidence>
<evidence type="ECO:0000256" key="10">
    <source>
        <dbReference type="ARBA" id="ARBA00022898"/>
    </source>
</evidence>
<comment type="cofactor">
    <cofactor evidence="1">
        <name>pyridoxal 5'-phosphate</name>
        <dbReference type="ChEBI" id="CHEBI:597326"/>
    </cofactor>
</comment>
<dbReference type="GO" id="GO:0001514">
    <property type="term" value="P:selenocysteine incorporation"/>
    <property type="evidence" value="ECO:0007669"/>
    <property type="project" value="TreeGrafter"/>
</dbReference>
<evidence type="ECO:0000313" key="18">
    <source>
        <dbReference type="EMBL" id="KFD71632.1"/>
    </source>
</evidence>
<dbReference type="Proteomes" id="UP000030758">
    <property type="component" value="Unassembled WGS sequence"/>
</dbReference>
<keyword evidence="12" id="KW-0711">Selenium</keyword>
<comment type="subunit">
    <text evidence="13">Homotetramer formed by a catalytic dimer and a non-catalytic dimer serving as a binding platform that orients tRNASec for catalysis. Each tetramer binds the CCA ends of two tRNAs which point to the active sites of the catalytic dimer.</text>
</comment>